<evidence type="ECO:0000256" key="15">
    <source>
        <dbReference type="ARBA" id="ARBA00061748"/>
    </source>
</evidence>
<evidence type="ECO:0000256" key="1">
    <source>
        <dbReference type="ARBA" id="ARBA00004239"/>
    </source>
</evidence>
<dbReference type="Ensembl" id="ENSGALT00010019093.1">
    <property type="protein sequence ID" value="ENSGALP00010010642.1"/>
    <property type="gene ID" value="ENSGALG00010008008.1"/>
</dbReference>
<evidence type="ECO:0000256" key="6">
    <source>
        <dbReference type="ARBA" id="ARBA00022692"/>
    </source>
</evidence>
<protein>
    <recommendedName>
        <fullName evidence="16">Probetacellulin</fullName>
    </recommendedName>
</protein>
<feature type="region of interest" description="Disordered" evidence="18">
    <location>
        <begin position="1"/>
        <end position="25"/>
    </location>
</feature>
<evidence type="ECO:0000256" key="5">
    <source>
        <dbReference type="ARBA" id="ARBA00022536"/>
    </source>
</evidence>
<evidence type="ECO:0000259" key="20">
    <source>
        <dbReference type="PROSITE" id="PS50026"/>
    </source>
</evidence>
<evidence type="ECO:0000256" key="19">
    <source>
        <dbReference type="SAM" id="Phobius"/>
    </source>
</evidence>
<comment type="function">
    <text evidence="14">Growth factor that binds to EGFR, ERBB4 and other EGF receptor family members. Potent mitogen for retinal pigment epithelial cells and vascular smooth muscle cells.</text>
</comment>
<dbReference type="InterPro" id="IPR000742">
    <property type="entry name" value="EGF"/>
</dbReference>
<evidence type="ECO:0000256" key="9">
    <source>
        <dbReference type="ARBA" id="ARBA00023030"/>
    </source>
</evidence>
<evidence type="ECO:0000256" key="16">
    <source>
        <dbReference type="ARBA" id="ARBA00067155"/>
    </source>
</evidence>
<dbReference type="Gene3D" id="2.10.25.10">
    <property type="entry name" value="Laminin"/>
    <property type="match status" value="1"/>
</dbReference>
<comment type="caution">
    <text evidence="17">Lacks conserved residue(s) required for the propagation of feature annotation.</text>
</comment>
<reference evidence="21" key="2">
    <citation type="submission" date="2025-08" db="UniProtKB">
        <authorList>
            <consortium name="Ensembl"/>
        </authorList>
    </citation>
    <scope>IDENTIFICATION</scope>
    <source>
        <strain evidence="21">broiler</strain>
    </source>
</reference>
<reference evidence="21" key="1">
    <citation type="submission" date="2020-11" db="EMBL/GenBank/DDBJ databases">
        <title>Gallus gallus (Chicken) genome, bGalGal1, GRCg7b, maternal haplotype autosomes + Z &amp; W.</title>
        <authorList>
            <person name="Warren W."/>
            <person name="Formenti G."/>
            <person name="Fedrigo O."/>
            <person name="Haase B."/>
            <person name="Mountcastle J."/>
            <person name="Balacco J."/>
            <person name="Tracey A."/>
            <person name="Schneider V."/>
            <person name="Okimoto R."/>
            <person name="Cheng H."/>
            <person name="Hawken R."/>
            <person name="Howe K."/>
            <person name="Jarvis E.D."/>
        </authorList>
    </citation>
    <scope>NUCLEOTIDE SEQUENCE [LARGE SCALE GENOMIC DNA]</scope>
    <source>
        <strain evidence="21">Broiler</strain>
    </source>
</reference>
<comment type="subunit">
    <text evidence="15">Monomer. Interacts with EGFR and ERBB4.</text>
</comment>
<organism evidence="21 22">
    <name type="scientific">Gallus gallus</name>
    <name type="common">Chicken</name>
    <dbReference type="NCBI Taxonomy" id="9031"/>
    <lineage>
        <taxon>Eukaryota</taxon>
        <taxon>Metazoa</taxon>
        <taxon>Chordata</taxon>
        <taxon>Craniata</taxon>
        <taxon>Vertebrata</taxon>
        <taxon>Euteleostomi</taxon>
        <taxon>Archelosauria</taxon>
        <taxon>Archosauria</taxon>
        <taxon>Dinosauria</taxon>
        <taxon>Saurischia</taxon>
        <taxon>Theropoda</taxon>
        <taxon>Coelurosauria</taxon>
        <taxon>Aves</taxon>
        <taxon>Neognathae</taxon>
        <taxon>Galloanserae</taxon>
        <taxon>Galliformes</taxon>
        <taxon>Phasianidae</taxon>
        <taxon>Phasianinae</taxon>
        <taxon>Gallus</taxon>
    </lineage>
</organism>
<gene>
    <name evidence="21" type="primary">BTC</name>
</gene>
<keyword evidence="5 17" id="KW-0245">EGF-like domain</keyword>
<proteinExistence type="predicted"/>
<keyword evidence="7" id="KW-0732">Signal</keyword>
<sequence length="275" mass="29893">MKWHNGGECLALPRDERPSAAAAGTSQHRFWMPRLFQRGHLAIWGSASRPHVPQALPVGSCPSGPPRLHHHHGMGSVQAAMGPGWVPAGGKRHPSLPAWREADAGEAKGPLPVAASLPSPAQPLSFIPGLALFSCVGADANVTEGLPCEGCAGNVTQLRRRGHFSRCPEEYRHYCVKGRCRFLVAEAAPACMCERGYTGARCEQVDIFYLRGDRGQIVVISLIAAVVTLIVFVVCVCLCAHHCRKQRRKRKEEEMETLNKNAPSRSEDVLETDVA</sequence>
<dbReference type="PROSITE" id="PS01186">
    <property type="entry name" value="EGF_2"/>
    <property type="match status" value="1"/>
</dbReference>
<keyword evidence="22" id="KW-1185">Reference proteome</keyword>
<dbReference type="SUPFAM" id="SSF57196">
    <property type="entry name" value="EGF/Laminin"/>
    <property type="match status" value="1"/>
</dbReference>
<keyword evidence="9" id="KW-0339">Growth factor</keyword>
<dbReference type="GO" id="GO:0007173">
    <property type="term" value="P:epidermal growth factor receptor signaling pathway"/>
    <property type="evidence" value="ECO:0000318"/>
    <property type="project" value="GO_Central"/>
</dbReference>
<keyword evidence="11 17" id="KW-1015">Disulfide bond</keyword>
<evidence type="ECO:0000256" key="7">
    <source>
        <dbReference type="ARBA" id="ARBA00022729"/>
    </source>
</evidence>
<keyword evidence="6 19" id="KW-0812">Transmembrane</keyword>
<dbReference type="FunFam" id="2.10.25.10:FF:000342">
    <property type="entry name" value="Betacellulin preproprotein"/>
    <property type="match status" value="1"/>
</dbReference>
<dbReference type="PROSITE" id="PS00022">
    <property type="entry name" value="EGF_1"/>
    <property type="match status" value="1"/>
</dbReference>
<evidence type="ECO:0000256" key="2">
    <source>
        <dbReference type="ARBA" id="ARBA00004251"/>
    </source>
</evidence>
<dbReference type="GO" id="GO:0008083">
    <property type="term" value="F:growth factor activity"/>
    <property type="evidence" value="ECO:0000318"/>
    <property type="project" value="GO_Central"/>
</dbReference>
<feature type="disulfide bond" evidence="17">
    <location>
        <begin position="193"/>
        <end position="202"/>
    </location>
</feature>
<keyword evidence="10 19" id="KW-0472">Membrane</keyword>
<dbReference type="GO" id="GO:0005886">
    <property type="term" value="C:plasma membrane"/>
    <property type="evidence" value="ECO:0007669"/>
    <property type="project" value="UniProtKB-SubCell"/>
</dbReference>
<dbReference type="AlphaFoldDB" id="A0A8V0XVD1"/>
<evidence type="ECO:0000313" key="22">
    <source>
        <dbReference type="Proteomes" id="UP000000539"/>
    </source>
</evidence>
<feature type="region of interest" description="Disordered" evidence="18">
    <location>
        <begin position="254"/>
        <end position="275"/>
    </location>
</feature>
<dbReference type="Proteomes" id="UP000000539">
    <property type="component" value="Chromosome 4"/>
</dbReference>
<accession>A0A8V0XVD1</accession>
<keyword evidence="4" id="KW-0964">Secreted</keyword>
<dbReference type="GO" id="GO:0030297">
    <property type="term" value="F:transmembrane receptor protein tyrosine kinase activator activity"/>
    <property type="evidence" value="ECO:0007669"/>
    <property type="project" value="UniProtKB-ARBA"/>
</dbReference>
<keyword evidence="3" id="KW-1003">Cell membrane</keyword>
<dbReference type="GO" id="GO:0045840">
    <property type="term" value="P:positive regulation of mitotic nuclear division"/>
    <property type="evidence" value="ECO:0000318"/>
    <property type="project" value="GO_Central"/>
</dbReference>
<evidence type="ECO:0000256" key="14">
    <source>
        <dbReference type="ARBA" id="ARBA00059223"/>
    </source>
</evidence>
<evidence type="ECO:0000256" key="18">
    <source>
        <dbReference type="SAM" id="MobiDB-lite"/>
    </source>
</evidence>
<evidence type="ECO:0000256" key="12">
    <source>
        <dbReference type="ARBA" id="ARBA00023180"/>
    </source>
</evidence>
<dbReference type="GO" id="GO:0005615">
    <property type="term" value="C:extracellular space"/>
    <property type="evidence" value="ECO:0000318"/>
    <property type="project" value="GO_Central"/>
</dbReference>
<dbReference type="GeneTree" id="ENSGT00940000160508"/>
<evidence type="ECO:0000256" key="10">
    <source>
        <dbReference type="ARBA" id="ARBA00023136"/>
    </source>
</evidence>
<comment type="subcellular location">
    <subcellularLocation>
        <location evidence="2">Cell membrane</location>
        <topology evidence="2">Single-pass type I membrane protein</topology>
    </subcellularLocation>
    <subcellularLocation>
        <location evidence="1">Secreted</location>
        <location evidence="1">Extracellular space</location>
    </subcellularLocation>
</comment>
<dbReference type="PROSITE" id="PS50026">
    <property type="entry name" value="EGF_3"/>
    <property type="match status" value="1"/>
</dbReference>
<evidence type="ECO:0000256" key="3">
    <source>
        <dbReference type="ARBA" id="ARBA00022475"/>
    </source>
</evidence>
<evidence type="ECO:0000256" key="13">
    <source>
        <dbReference type="ARBA" id="ARBA00023246"/>
    </source>
</evidence>
<dbReference type="PANTHER" id="PTHR10740">
    <property type="entry name" value="TRANSFORMING GROWTH FACTOR ALPHA"/>
    <property type="match status" value="1"/>
</dbReference>
<feature type="domain" description="EGF-like" evidence="20">
    <location>
        <begin position="163"/>
        <end position="203"/>
    </location>
</feature>
<keyword evidence="12" id="KW-0325">Glycoprotein</keyword>
<keyword evidence="8 19" id="KW-1133">Transmembrane helix</keyword>
<name>A0A8V0XVD1_CHICK</name>
<evidence type="ECO:0000256" key="11">
    <source>
        <dbReference type="ARBA" id="ARBA00023157"/>
    </source>
</evidence>
<feature type="region of interest" description="Disordered" evidence="18">
    <location>
        <begin position="59"/>
        <end position="94"/>
    </location>
</feature>
<dbReference type="OrthoDB" id="6233064at2759"/>
<dbReference type="PRINTS" id="PR00009">
    <property type="entry name" value="EGFTGF"/>
</dbReference>
<keyword evidence="13" id="KW-0497">Mitogen</keyword>
<feature type="transmembrane region" description="Helical" evidence="19">
    <location>
        <begin position="217"/>
        <end position="241"/>
    </location>
</feature>
<dbReference type="PANTHER" id="PTHR10740:SF3">
    <property type="entry name" value="PROBETACELLULIN"/>
    <property type="match status" value="1"/>
</dbReference>
<dbReference type="GO" id="GO:0005154">
    <property type="term" value="F:epidermal growth factor receptor binding"/>
    <property type="evidence" value="ECO:0000318"/>
    <property type="project" value="GO_Central"/>
</dbReference>
<evidence type="ECO:0000313" key="21">
    <source>
        <dbReference type="Ensembl" id="ENSGALP00010010642.1"/>
    </source>
</evidence>
<evidence type="ECO:0000256" key="4">
    <source>
        <dbReference type="ARBA" id="ARBA00022525"/>
    </source>
</evidence>
<evidence type="ECO:0000256" key="17">
    <source>
        <dbReference type="PROSITE-ProRule" id="PRU00076"/>
    </source>
</evidence>
<evidence type="ECO:0000256" key="8">
    <source>
        <dbReference type="ARBA" id="ARBA00022989"/>
    </source>
</evidence>
<reference evidence="21" key="3">
    <citation type="submission" date="2025-09" db="UniProtKB">
        <authorList>
            <consortium name="Ensembl"/>
        </authorList>
    </citation>
    <scope>IDENTIFICATION</scope>
    <source>
        <strain evidence="21">broiler</strain>
    </source>
</reference>
<dbReference type="GO" id="GO:0008284">
    <property type="term" value="P:positive regulation of cell population proliferation"/>
    <property type="evidence" value="ECO:0000318"/>
    <property type="project" value="GO_Central"/>
</dbReference>
<dbReference type="GO" id="GO:0051781">
    <property type="term" value="P:positive regulation of cell division"/>
    <property type="evidence" value="ECO:0007669"/>
    <property type="project" value="UniProtKB-KW"/>
</dbReference>